<feature type="non-terminal residue" evidence="1">
    <location>
        <position position="1"/>
    </location>
</feature>
<keyword evidence="2" id="KW-1185">Reference proteome</keyword>
<dbReference type="AlphaFoldDB" id="A0AAV5SM08"/>
<accession>A0AAV5SM08</accession>
<name>A0AAV5SM08_9BILA</name>
<gene>
    <name evidence="1" type="ORF">PENTCL1PPCAC_6180</name>
</gene>
<evidence type="ECO:0008006" key="3">
    <source>
        <dbReference type="Google" id="ProtNLM"/>
    </source>
</evidence>
<comment type="caution">
    <text evidence="1">The sequence shown here is derived from an EMBL/GenBank/DDBJ whole genome shotgun (WGS) entry which is preliminary data.</text>
</comment>
<dbReference type="EMBL" id="BTSX01000002">
    <property type="protein sequence ID" value="GMS84005.1"/>
    <property type="molecule type" value="Genomic_DNA"/>
</dbReference>
<organism evidence="1 2">
    <name type="scientific">Pristionchus entomophagus</name>
    <dbReference type="NCBI Taxonomy" id="358040"/>
    <lineage>
        <taxon>Eukaryota</taxon>
        <taxon>Metazoa</taxon>
        <taxon>Ecdysozoa</taxon>
        <taxon>Nematoda</taxon>
        <taxon>Chromadorea</taxon>
        <taxon>Rhabditida</taxon>
        <taxon>Rhabditina</taxon>
        <taxon>Diplogasteromorpha</taxon>
        <taxon>Diplogasteroidea</taxon>
        <taxon>Neodiplogasteridae</taxon>
        <taxon>Pristionchus</taxon>
    </lineage>
</organism>
<evidence type="ECO:0000313" key="1">
    <source>
        <dbReference type="EMBL" id="GMS84005.1"/>
    </source>
</evidence>
<reference evidence="1" key="1">
    <citation type="submission" date="2023-10" db="EMBL/GenBank/DDBJ databases">
        <title>Genome assembly of Pristionchus species.</title>
        <authorList>
            <person name="Yoshida K."/>
            <person name="Sommer R.J."/>
        </authorList>
    </citation>
    <scope>NUCLEOTIDE SEQUENCE</scope>
    <source>
        <strain evidence="1">RS0144</strain>
    </source>
</reference>
<sequence>FFINREWIISRRVSLRCRLYLLFQSTSWERFPPVSTRILPIISTLLRMLLVSPSHPRELTMAASLSLLRSMTDLLQSIVFDLLYIIRERL</sequence>
<evidence type="ECO:0000313" key="2">
    <source>
        <dbReference type="Proteomes" id="UP001432027"/>
    </source>
</evidence>
<proteinExistence type="predicted"/>
<dbReference type="Proteomes" id="UP001432027">
    <property type="component" value="Unassembled WGS sequence"/>
</dbReference>
<protein>
    <recommendedName>
        <fullName evidence="3">G protein-coupled receptor</fullName>
    </recommendedName>
</protein>